<dbReference type="EMBL" id="RCHE01000022">
    <property type="protein sequence ID" value="RLL44368.1"/>
    <property type="molecule type" value="Genomic_DNA"/>
</dbReference>
<feature type="non-terminal residue" evidence="1">
    <location>
        <position position="217"/>
    </location>
</feature>
<name>A0ABX9U5E4_9GAMM</name>
<accession>A0ABX9U5E4</accession>
<gene>
    <name evidence="1" type="ORF">D9K79_10295</name>
</gene>
<evidence type="ECO:0000313" key="2">
    <source>
        <dbReference type="Proteomes" id="UP000273105"/>
    </source>
</evidence>
<comment type="caution">
    <text evidence="1">The sequence shown here is derived from an EMBL/GenBank/DDBJ whole genome shotgun (WGS) entry which is preliminary data.</text>
</comment>
<protein>
    <submittedName>
        <fullName evidence="1">Uncharacterized protein</fullName>
    </submittedName>
</protein>
<sequence length="217" mass="24655">MNVKFDFLIESEEFSIDMKTGLESLQGVSDTFRLIGEALLTDDVADRKTHRNDVRTNLERNFKGSFGQIFSIEPHEKEAILSLQKMGKDTFAELANYILSEALYEDSVQLSEKAKDVLEGLSQKTLQQLMKKLRNPLRNLHKINRAFGYALKIRYRKYAADPILIQEFDTGTYEALNAVETNEIVEINVAITRINIKNGNGRIKIDTEANTLAFGFG</sequence>
<proteinExistence type="predicted"/>
<reference evidence="1 2" key="1">
    <citation type="submission" date="2018-09" db="EMBL/GenBank/DDBJ databases">
        <title>The draft genome of Acinetobacter sp. strains.</title>
        <authorList>
            <person name="Qin J."/>
            <person name="Feng Y."/>
            <person name="Zong Z."/>
        </authorList>
    </citation>
    <scope>NUCLEOTIDE SEQUENCE [LARGE SCALE GENOMIC DNA]</scope>
    <source>
        <strain evidence="1 2">WCHAc060001</strain>
    </source>
</reference>
<organism evidence="1 2">
    <name type="scientific">Acinetobacter cumulans</name>
    <dbReference type="NCBI Taxonomy" id="2136182"/>
    <lineage>
        <taxon>Bacteria</taxon>
        <taxon>Pseudomonadati</taxon>
        <taxon>Pseudomonadota</taxon>
        <taxon>Gammaproteobacteria</taxon>
        <taxon>Moraxellales</taxon>
        <taxon>Moraxellaceae</taxon>
        <taxon>Acinetobacter</taxon>
    </lineage>
</organism>
<dbReference type="Proteomes" id="UP000273105">
    <property type="component" value="Unassembled WGS sequence"/>
</dbReference>
<keyword evidence="2" id="KW-1185">Reference proteome</keyword>
<dbReference type="RefSeq" id="WP_121532373.1">
    <property type="nucleotide sequence ID" value="NZ_RCHE01000022.1"/>
</dbReference>
<evidence type="ECO:0000313" key="1">
    <source>
        <dbReference type="EMBL" id="RLL44368.1"/>
    </source>
</evidence>